<evidence type="ECO:0000256" key="6">
    <source>
        <dbReference type="ARBA" id="ARBA00023136"/>
    </source>
</evidence>
<feature type="region of interest" description="Disordered" evidence="8">
    <location>
        <begin position="953"/>
        <end position="1001"/>
    </location>
</feature>
<evidence type="ECO:0000256" key="4">
    <source>
        <dbReference type="ARBA" id="ARBA00022692"/>
    </source>
</evidence>
<feature type="transmembrane region" description="Helical" evidence="9">
    <location>
        <begin position="54"/>
        <end position="74"/>
    </location>
</feature>
<evidence type="ECO:0000313" key="10">
    <source>
        <dbReference type="EMBL" id="GMF65739.1"/>
    </source>
</evidence>
<evidence type="ECO:0000256" key="3">
    <source>
        <dbReference type="ARBA" id="ARBA00022475"/>
    </source>
</evidence>
<dbReference type="GO" id="GO:0015203">
    <property type="term" value="F:polyamine transmembrane transporter activity"/>
    <property type="evidence" value="ECO:0007669"/>
    <property type="project" value="UniProtKB-ARBA"/>
</dbReference>
<organism evidence="10 11">
    <name type="scientific">Phytophthora lilii</name>
    <dbReference type="NCBI Taxonomy" id="2077276"/>
    <lineage>
        <taxon>Eukaryota</taxon>
        <taxon>Sar</taxon>
        <taxon>Stramenopiles</taxon>
        <taxon>Oomycota</taxon>
        <taxon>Peronosporomycetes</taxon>
        <taxon>Peronosporales</taxon>
        <taxon>Peronosporaceae</taxon>
        <taxon>Phytophthora</taxon>
    </lineage>
</organism>
<feature type="transmembrane region" description="Helical" evidence="9">
    <location>
        <begin position="86"/>
        <end position="107"/>
    </location>
</feature>
<keyword evidence="11" id="KW-1185">Reference proteome</keyword>
<comment type="caution">
    <text evidence="10">The sequence shown here is derived from an EMBL/GenBank/DDBJ whole genome shotgun (WGS) entry which is preliminary data.</text>
</comment>
<feature type="transmembrane region" description="Helical" evidence="9">
    <location>
        <begin position="447"/>
        <end position="464"/>
    </location>
</feature>
<dbReference type="GO" id="GO:0005886">
    <property type="term" value="C:plasma membrane"/>
    <property type="evidence" value="ECO:0007669"/>
    <property type="project" value="UniProtKB-SubCell"/>
</dbReference>
<evidence type="ECO:0000256" key="7">
    <source>
        <dbReference type="ARBA" id="ARBA00024041"/>
    </source>
</evidence>
<dbReference type="PANTHER" id="PTHR45826:SF2">
    <property type="entry name" value="AMINO ACID TRANSPORTER"/>
    <property type="match status" value="1"/>
</dbReference>
<evidence type="ECO:0000256" key="5">
    <source>
        <dbReference type="ARBA" id="ARBA00022989"/>
    </source>
</evidence>
<comment type="subcellular location">
    <subcellularLocation>
        <location evidence="1">Cell membrane</location>
        <topology evidence="1">Multi-pass membrane protein</topology>
    </subcellularLocation>
</comment>
<dbReference type="Pfam" id="PF13520">
    <property type="entry name" value="AA_permease_2"/>
    <property type="match status" value="1"/>
</dbReference>
<evidence type="ECO:0000313" key="11">
    <source>
        <dbReference type="Proteomes" id="UP001165083"/>
    </source>
</evidence>
<evidence type="ECO:0000256" key="1">
    <source>
        <dbReference type="ARBA" id="ARBA00004651"/>
    </source>
</evidence>
<dbReference type="PANTHER" id="PTHR45826">
    <property type="entry name" value="POLYAMINE TRANSPORTER PUT1"/>
    <property type="match status" value="1"/>
</dbReference>
<feature type="transmembrane region" description="Helical" evidence="9">
    <location>
        <begin position="119"/>
        <end position="141"/>
    </location>
</feature>
<feature type="compositionally biased region" description="Low complexity" evidence="8">
    <location>
        <begin position="870"/>
        <end position="891"/>
    </location>
</feature>
<feature type="transmembrane region" description="Helical" evidence="9">
    <location>
        <begin position="329"/>
        <end position="355"/>
    </location>
</feature>
<feature type="transmembrane region" description="Helical" evidence="9">
    <location>
        <begin position="197"/>
        <end position="217"/>
    </location>
</feature>
<feature type="region of interest" description="Disordered" evidence="8">
    <location>
        <begin position="857"/>
        <end position="932"/>
    </location>
</feature>
<dbReference type="OrthoDB" id="5982228at2759"/>
<name>A0A9W7D887_9STRA</name>
<dbReference type="InterPro" id="IPR002293">
    <property type="entry name" value="AA/rel_permease1"/>
</dbReference>
<comment type="similarity">
    <text evidence="7">Belongs to the amino acid-polyamine-organocation (APC) superfamily. Polyamine:cation symporter (PHS) (TC 2.A.3.12) family.</text>
</comment>
<feature type="transmembrane region" description="Helical" evidence="9">
    <location>
        <begin position="407"/>
        <end position="426"/>
    </location>
</feature>
<feature type="compositionally biased region" description="Low complexity" evidence="8">
    <location>
        <begin position="982"/>
        <end position="1001"/>
    </location>
</feature>
<dbReference type="Proteomes" id="UP001165083">
    <property type="component" value="Unassembled WGS sequence"/>
</dbReference>
<accession>A0A9W7D887</accession>
<gene>
    <name evidence="10" type="ORF">Plil01_001835300</name>
</gene>
<feature type="transmembrane region" description="Helical" evidence="9">
    <location>
        <begin position="161"/>
        <end position="185"/>
    </location>
</feature>
<feature type="transmembrane region" description="Helical" evidence="9">
    <location>
        <begin position="287"/>
        <end position="309"/>
    </location>
</feature>
<keyword evidence="6 9" id="KW-0472">Membrane</keyword>
<keyword evidence="5 9" id="KW-1133">Transmembrane helix</keyword>
<dbReference type="Gene3D" id="1.20.1740.10">
    <property type="entry name" value="Amino acid/polyamine transporter I"/>
    <property type="match status" value="1"/>
</dbReference>
<dbReference type="EMBL" id="BSXW01012496">
    <property type="protein sequence ID" value="GMF65739.1"/>
    <property type="molecule type" value="Genomic_DNA"/>
</dbReference>
<evidence type="ECO:0000256" key="2">
    <source>
        <dbReference type="ARBA" id="ARBA00022448"/>
    </source>
</evidence>
<evidence type="ECO:0000256" key="8">
    <source>
        <dbReference type="SAM" id="MobiDB-lite"/>
    </source>
</evidence>
<feature type="transmembrane region" description="Helical" evidence="9">
    <location>
        <begin position="253"/>
        <end position="275"/>
    </location>
</feature>
<evidence type="ECO:0000256" key="9">
    <source>
        <dbReference type="SAM" id="Phobius"/>
    </source>
</evidence>
<protein>
    <submittedName>
        <fullName evidence="10">Unnamed protein product</fullName>
    </submittedName>
</protein>
<feature type="transmembrane region" description="Helical" evidence="9">
    <location>
        <begin position="383"/>
        <end position="401"/>
    </location>
</feature>
<dbReference type="AlphaFoldDB" id="A0A9W7D887"/>
<feature type="compositionally biased region" description="Low complexity" evidence="8">
    <location>
        <begin position="908"/>
        <end position="919"/>
    </location>
</feature>
<sequence length="1001" mass="109273">MPLPDNQNSICPLGIKNLSPDCDHDCRIRCLDTAVLDADGSYRKSNGAPVHHRLMGIVSVVAVTYFFGCGGPLGSEPIISSTGPAIGLPAMLLYPMLVTVPYAFIVAELCCAFPEDGGFTVWVFNACGPFWAFQVGYWSWMAGIFNTALLPGFLLEILSDYYGVSIPSGFAAYAVKLSLSILFTFPCLAGTKVVSRTCVALLACVLMPVLVFTAWGYSRSRDFGDLFEVRHEGNIIHHELGDDEQVGDVEIDWALLLNTLFWAFDGINMASVFGGEVSNPARAYPRAIALTVALTLLTYLVPMPAAILVDDPNWTYFTHDSYPALAEAIGGSVLKAFFVFSSCCSVAGLFVSGIFCKSFQLSGMSDVQLLPGCFAWRSSRFDAPYVSIGVTSLFTMALLGVDFNDLLPMANAFAGAVQLLIILAAIRLRKLLPYIPRPVRVPGGTRVLAGLAGLPTVVLCYIVFDTFRSMTSTLIVLAFLLPGLADTSGPRCRSPQSPPCCHAAMSSTASFPIARVQLPKVSLSRLEQWAMKRMVTRMLQHTVREFDQHAHANGGAVDLSRWKAVGSRDDLRVFREREAGATSAALAFALDKTDVLPHGSTVAPLTPLGTMMTGVTRGKVENAMDAVVSKSQADLALVLSFMHHEDVVDCAVLHTIEAPTETDPFHFLGIKYFARRAPAAGETPRHPRTLHSVRYLYRQQSEDVVEVFMQGTLNMSGMTVKPLASTYRSDALFGLSTLVACAEAKRLTQMWRAQQARNSRQDHRKQQSRRASTALKCSMCRHKQKLFGGASLASCELCAGVVCTRCRTDKKVFDMDANRILGRFRKLSVTCVLAANKALSQPDEPQMLIVMSEHLQLDHEGSRDRRRRGASSTGCSGTRSRSDSSCLSASSEECLPTPRAHRRGRNQSTGSTASTASSRSYRECPAVSKPAVDARAHGHPLVFTINDQQMELQQERRRQANAVKTSAHRTQRSGRGEDQRGHQQQQLTLRGTTGCQCSRPV</sequence>
<keyword evidence="3" id="KW-1003">Cell membrane</keyword>
<proteinExistence type="inferred from homology"/>
<keyword evidence="2" id="KW-0813">Transport</keyword>
<reference evidence="10" key="1">
    <citation type="submission" date="2023-04" db="EMBL/GenBank/DDBJ databases">
        <title>Phytophthora lilii NBRC 32176.</title>
        <authorList>
            <person name="Ichikawa N."/>
            <person name="Sato H."/>
            <person name="Tonouchi N."/>
        </authorList>
    </citation>
    <scope>NUCLEOTIDE SEQUENCE</scope>
    <source>
        <strain evidence="10">NBRC 32176</strain>
    </source>
</reference>
<keyword evidence="4 9" id="KW-0812">Transmembrane</keyword>
<dbReference type="InterPro" id="IPR044566">
    <property type="entry name" value="RMV1-like"/>
</dbReference>